<dbReference type="AlphaFoldDB" id="A0A2T4IK85"/>
<evidence type="ECO:0000313" key="3">
    <source>
        <dbReference type="EMBL" id="PTD98168.1"/>
    </source>
</evidence>
<reference evidence="3 4" key="2">
    <citation type="submission" date="2018-04" db="EMBL/GenBank/DDBJ databases">
        <title>Thauera lacus sp. nov., isolated from an saline lake in Inner Mongolia, China.</title>
        <authorList>
            <person name="Liang Q.-Y."/>
        </authorList>
    </citation>
    <scope>NUCLEOTIDE SEQUENCE [LARGE SCALE GENOMIC DNA]</scope>
    <source>
        <strain evidence="3 4">D20</strain>
    </source>
</reference>
<sequence>MAFFNGFSTRRLTATAFELAPGQRLRKLALLGLVFAVVVALAGLALRYVVDSAAPAARLAELEHDNGQLRIELDQYRVQLEMERATRGELERQVGELNEQVSRLNHELGFYTSHSDGARRAR</sequence>
<proteinExistence type="predicted"/>
<dbReference type="Proteomes" id="UP000241193">
    <property type="component" value="Unassembled WGS sequence"/>
</dbReference>
<evidence type="ECO:0000256" key="1">
    <source>
        <dbReference type="SAM" id="Coils"/>
    </source>
</evidence>
<accession>A0A2T4IK85</accession>
<keyword evidence="2" id="KW-1133">Transmembrane helix</keyword>
<feature type="transmembrane region" description="Helical" evidence="2">
    <location>
        <begin position="28"/>
        <end position="50"/>
    </location>
</feature>
<keyword evidence="2" id="KW-0472">Membrane</keyword>
<keyword evidence="2" id="KW-0812">Transmembrane</keyword>
<evidence type="ECO:0000313" key="4">
    <source>
        <dbReference type="Proteomes" id="UP000241193"/>
    </source>
</evidence>
<feature type="coiled-coil region" evidence="1">
    <location>
        <begin position="59"/>
        <end position="107"/>
    </location>
</feature>
<reference evidence="3 4" key="1">
    <citation type="submission" date="2018-03" db="EMBL/GenBank/DDBJ databases">
        <authorList>
            <person name="Keele B.F."/>
        </authorList>
    </citation>
    <scope>NUCLEOTIDE SEQUENCE [LARGE SCALE GENOMIC DNA]</scope>
    <source>
        <strain evidence="3 4">D20</strain>
    </source>
</reference>
<gene>
    <name evidence="3" type="ORF">C8261_01805</name>
</gene>
<protein>
    <submittedName>
        <fullName evidence="3">Uncharacterized protein</fullName>
    </submittedName>
</protein>
<keyword evidence="4" id="KW-1185">Reference proteome</keyword>
<keyword evidence="1" id="KW-0175">Coiled coil</keyword>
<dbReference type="EMBL" id="PZKC01000001">
    <property type="protein sequence ID" value="PTD98168.1"/>
    <property type="molecule type" value="Genomic_DNA"/>
</dbReference>
<name>A0A2T4IK85_9RHOO</name>
<organism evidence="3 4">
    <name type="scientific">Pseudothauera lacus</name>
    <dbReference type="NCBI Taxonomy" id="2136175"/>
    <lineage>
        <taxon>Bacteria</taxon>
        <taxon>Pseudomonadati</taxon>
        <taxon>Pseudomonadota</taxon>
        <taxon>Betaproteobacteria</taxon>
        <taxon>Rhodocyclales</taxon>
        <taxon>Zoogloeaceae</taxon>
        <taxon>Pseudothauera</taxon>
    </lineage>
</organism>
<evidence type="ECO:0000256" key="2">
    <source>
        <dbReference type="SAM" id="Phobius"/>
    </source>
</evidence>
<comment type="caution">
    <text evidence="3">The sequence shown here is derived from an EMBL/GenBank/DDBJ whole genome shotgun (WGS) entry which is preliminary data.</text>
</comment>